<evidence type="ECO:0000313" key="2">
    <source>
        <dbReference type="Proteomes" id="UP000004508"/>
    </source>
</evidence>
<dbReference type="RefSeq" id="WP_007916521.1">
    <property type="nucleotide sequence ID" value="NZ_ADVG01000003.1"/>
</dbReference>
<reference evidence="1 2" key="1">
    <citation type="journal article" date="2011" name="Stand. Genomic Sci.">
        <title>Non-contiguous finished genome sequence and contextual data of the filamentous soil bacterium Ktedonobacter racemifer type strain (SOSP1-21).</title>
        <authorList>
            <person name="Chang Y.J."/>
            <person name="Land M."/>
            <person name="Hauser L."/>
            <person name="Chertkov O."/>
            <person name="Del Rio T.G."/>
            <person name="Nolan M."/>
            <person name="Copeland A."/>
            <person name="Tice H."/>
            <person name="Cheng J.F."/>
            <person name="Lucas S."/>
            <person name="Han C."/>
            <person name="Goodwin L."/>
            <person name="Pitluck S."/>
            <person name="Ivanova N."/>
            <person name="Ovchinikova G."/>
            <person name="Pati A."/>
            <person name="Chen A."/>
            <person name="Palaniappan K."/>
            <person name="Mavromatis K."/>
            <person name="Liolios K."/>
            <person name="Brettin T."/>
            <person name="Fiebig A."/>
            <person name="Rohde M."/>
            <person name="Abt B."/>
            <person name="Goker M."/>
            <person name="Detter J.C."/>
            <person name="Woyke T."/>
            <person name="Bristow J."/>
            <person name="Eisen J.A."/>
            <person name="Markowitz V."/>
            <person name="Hugenholtz P."/>
            <person name="Kyrpides N.C."/>
            <person name="Klenk H.P."/>
            <person name="Lapidus A."/>
        </authorList>
    </citation>
    <scope>NUCLEOTIDE SEQUENCE [LARGE SCALE GENOMIC DNA]</scope>
    <source>
        <strain evidence="2">DSM 44963</strain>
    </source>
</reference>
<comment type="caution">
    <text evidence="1">The sequence shown here is derived from an EMBL/GenBank/DDBJ whole genome shotgun (WGS) entry which is preliminary data.</text>
</comment>
<proteinExistence type="predicted"/>
<protein>
    <submittedName>
        <fullName evidence="1">Uncharacterized protein</fullName>
    </submittedName>
</protein>
<gene>
    <name evidence="1" type="ORF">Krac_5866</name>
</gene>
<organism evidence="1 2">
    <name type="scientific">Ktedonobacter racemifer DSM 44963</name>
    <dbReference type="NCBI Taxonomy" id="485913"/>
    <lineage>
        <taxon>Bacteria</taxon>
        <taxon>Bacillati</taxon>
        <taxon>Chloroflexota</taxon>
        <taxon>Ktedonobacteria</taxon>
        <taxon>Ktedonobacterales</taxon>
        <taxon>Ktedonobacteraceae</taxon>
        <taxon>Ktedonobacter</taxon>
    </lineage>
</organism>
<evidence type="ECO:0000313" key="1">
    <source>
        <dbReference type="EMBL" id="EFH84761.1"/>
    </source>
</evidence>
<sequence length="132" mass="14305">MDPVSTIEAALVAGAALSAKDTASQAVKDGYALLKTQLNRLVAGKPKARVILEEHEEDPKTYTEPLKKILREVHAGQDEAVMEAAKQILAAAQQQQIGMGKFNIQNNGNVYGQNIGDHQTITQHFEESPNKA</sequence>
<dbReference type="OrthoDB" id="3298878at2"/>
<keyword evidence="2" id="KW-1185">Reference proteome</keyword>
<dbReference type="Proteomes" id="UP000004508">
    <property type="component" value="Unassembled WGS sequence"/>
</dbReference>
<dbReference type="STRING" id="485913.Krac_5866"/>
<name>D6TX28_KTERA</name>
<dbReference type="EMBL" id="ADVG01000003">
    <property type="protein sequence ID" value="EFH84761.1"/>
    <property type="molecule type" value="Genomic_DNA"/>
</dbReference>
<dbReference type="InParanoid" id="D6TX28"/>
<accession>D6TX28</accession>
<dbReference type="AlphaFoldDB" id="D6TX28"/>